<dbReference type="AlphaFoldDB" id="A0A2G5SIV3"/>
<reference evidence="2" key="1">
    <citation type="submission" date="2017-10" db="EMBL/GenBank/DDBJ databases">
        <title>Rapid genome shrinkage in a self-fertile nematode reveals novel sperm competition proteins.</title>
        <authorList>
            <person name="Yin D."/>
            <person name="Schwarz E.M."/>
            <person name="Thomas C.G."/>
            <person name="Felde R.L."/>
            <person name="Korf I.F."/>
            <person name="Cutter A.D."/>
            <person name="Schartner C.M."/>
            <person name="Ralston E.J."/>
            <person name="Meyer B.J."/>
            <person name="Haag E.S."/>
        </authorList>
    </citation>
    <scope>NUCLEOTIDE SEQUENCE [LARGE SCALE GENOMIC DNA]</scope>
    <source>
        <strain evidence="2">JU1422</strain>
    </source>
</reference>
<evidence type="ECO:0000313" key="1">
    <source>
        <dbReference type="EMBL" id="PIC14786.1"/>
    </source>
</evidence>
<gene>
    <name evidence="1" type="ORF">B9Z55_026973</name>
</gene>
<evidence type="ECO:0008006" key="3">
    <source>
        <dbReference type="Google" id="ProtNLM"/>
    </source>
</evidence>
<dbReference type="CDD" id="cd22150">
    <property type="entry name" value="F-box_CeFBXA-like"/>
    <property type="match status" value="1"/>
</dbReference>
<keyword evidence="2" id="KW-1185">Reference proteome</keyword>
<proteinExistence type="predicted"/>
<comment type="caution">
    <text evidence="1">The sequence shown here is derived from an EMBL/GenBank/DDBJ whole genome shotgun (WGS) entry which is preliminary data.</text>
</comment>
<evidence type="ECO:0000313" key="2">
    <source>
        <dbReference type="Proteomes" id="UP000230233"/>
    </source>
</evidence>
<organism evidence="1 2">
    <name type="scientific">Caenorhabditis nigoni</name>
    <dbReference type="NCBI Taxonomy" id="1611254"/>
    <lineage>
        <taxon>Eukaryota</taxon>
        <taxon>Metazoa</taxon>
        <taxon>Ecdysozoa</taxon>
        <taxon>Nematoda</taxon>
        <taxon>Chromadorea</taxon>
        <taxon>Rhabditida</taxon>
        <taxon>Rhabditina</taxon>
        <taxon>Rhabditomorpha</taxon>
        <taxon>Rhabditoidea</taxon>
        <taxon>Rhabditidae</taxon>
        <taxon>Peloderinae</taxon>
        <taxon>Caenorhabditis</taxon>
    </lineage>
</organism>
<accession>A0A2G5SIV3</accession>
<dbReference type="EMBL" id="PDUG01000007">
    <property type="protein sequence ID" value="PIC14786.1"/>
    <property type="molecule type" value="Genomic_DNA"/>
</dbReference>
<dbReference type="Proteomes" id="UP000230233">
    <property type="component" value="Unassembled WGS sequence"/>
</dbReference>
<protein>
    <recommendedName>
        <fullName evidence="3">F-box domain-containing protein</fullName>
    </recommendedName>
</protein>
<name>A0A2G5SIV3_9PELO</name>
<sequence>MPPKLDEASQNNQKYRTITDLPVHVFEEICGHLGDNYQKEYWFTFRHVSKSFRNVVDSWNPPKFEKIEFSSTARGLVIHFDGYRVSYFRKSKNWSEINIHNNNEIAYSINQYGNFRDLAADDLMSVLASPGGYKLQKLIISENIDNRFAQRLSDKFKAAGTNIDVNHVDLYAAKITYPIPVNNILNLFRSIKKIDIKASKQRITQRHIKPMIDTINGIDAFRGRVVKIDRFFTDKDDKFLFLFDLKIPKIALEYWLRGHRAIDIVPSLLKSPNLEYCRVGTCIQRRDFEFEEYLKELGAKNVPENRDLYKYQIPNSDEFFEIRVEEKHRIGHISGIYIERKSNPA</sequence>